<sequence>MGHEAYADDCYCRWSTVSFQIPCRVANSLGHFPFNVRQCCVAILLSASALLQSVSAQQEFLAKLPLCASTCVLATIPSSACSPSDFDCLCGDTNFMKTAAACNAANCSAVEVLQATSETYAACGVPVRDQRATLMGVTASFGCLALLMVILRLLYRGFSTHKHLGWDDLLIGLTGIVSIGQNTPVVVAARLGFGRDIWGVRPDDITKGLKWLYVAYFLYMLAECLCQLSILAFYLRIMVDKRLRRFVWAFIGIVIGFGITNVMSMIFQCIPISFFWDGWRGEIEGFCGVEVRLFGFIRGAIEIILDLVIITLPLPMLAKLNMSCKKKLQIMSMFCMGFIITIASCLRLWSFVRFSHTLNPTYDNTSALYWCATESNLFIVVACMPAMHAIPLRILRRERRSSKNDSRSLYVESSSKGSYMRRPSGKHQHFLPFGMIEKSTNVDIFLTELSGSGVDLVSQSPRTQFPEPVHVK</sequence>
<dbReference type="InterPro" id="IPR049326">
    <property type="entry name" value="Rhodopsin_dom_fungi"/>
</dbReference>
<feature type="binding site" description="axial binding residue" evidence="14">
    <location>
        <position position="85"/>
    </location>
    <ligand>
        <name>heme</name>
        <dbReference type="ChEBI" id="CHEBI:30413"/>
    </ligand>
    <ligandPart>
        <name>Fe</name>
        <dbReference type="ChEBI" id="CHEBI:18248"/>
    </ligandPart>
</feature>
<evidence type="ECO:0000256" key="6">
    <source>
        <dbReference type="ARBA" id="ARBA00022622"/>
    </source>
</evidence>
<evidence type="ECO:0000256" key="13">
    <source>
        <dbReference type="ARBA" id="ARBA00038359"/>
    </source>
</evidence>
<keyword evidence="10 15" id="KW-0472">Membrane</keyword>
<feature type="transmembrane region" description="Helical" evidence="15">
    <location>
        <begin position="330"/>
        <end position="352"/>
    </location>
</feature>
<dbReference type="SMART" id="SM00747">
    <property type="entry name" value="CFEM"/>
    <property type="match status" value="1"/>
</dbReference>
<comment type="similarity">
    <text evidence="4">Belongs to the RBT5 family.</text>
</comment>
<dbReference type="GO" id="GO:0046872">
    <property type="term" value="F:metal ion binding"/>
    <property type="evidence" value="ECO:0007669"/>
    <property type="project" value="UniProtKB-UniRule"/>
</dbReference>
<evidence type="ECO:0000256" key="1">
    <source>
        <dbReference type="ARBA" id="ARBA00004141"/>
    </source>
</evidence>
<comment type="subcellular location">
    <subcellularLocation>
        <location evidence="2">Membrane</location>
        <topology evidence="2">Lipid-anchor</topology>
        <topology evidence="2">GPI-anchor</topology>
    </subcellularLocation>
    <subcellularLocation>
        <location evidence="1">Membrane</location>
        <topology evidence="1">Multi-pass membrane protein</topology>
    </subcellularLocation>
    <subcellularLocation>
        <location evidence="3">Secreted</location>
    </subcellularLocation>
</comment>
<dbReference type="GO" id="GO:0098552">
    <property type="term" value="C:side of membrane"/>
    <property type="evidence" value="ECO:0007669"/>
    <property type="project" value="UniProtKB-KW"/>
</dbReference>
<dbReference type="Proteomes" id="UP000800096">
    <property type="component" value="Unassembled WGS sequence"/>
</dbReference>
<evidence type="ECO:0000256" key="5">
    <source>
        <dbReference type="ARBA" id="ARBA00022525"/>
    </source>
</evidence>
<keyword evidence="11 14" id="KW-1015">Disulfide bond</keyword>
<dbReference type="PANTHER" id="PTHR33048">
    <property type="entry name" value="PTH11-LIKE INTEGRAL MEMBRANE PROTEIN (AFU_ORTHOLOGUE AFUA_5G11245)"/>
    <property type="match status" value="1"/>
</dbReference>
<reference evidence="17" key="1">
    <citation type="journal article" date="2020" name="Stud. Mycol.">
        <title>101 Dothideomycetes genomes: a test case for predicting lifestyles and emergence of pathogens.</title>
        <authorList>
            <person name="Haridas S."/>
            <person name="Albert R."/>
            <person name="Binder M."/>
            <person name="Bloem J."/>
            <person name="Labutti K."/>
            <person name="Salamov A."/>
            <person name="Andreopoulos B."/>
            <person name="Baker S."/>
            <person name="Barry K."/>
            <person name="Bills G."/>
            <person name="Bluhm B."/>
            <person name="Cannon C."/>
            <person name="Castanera R."/>
            <person name="Culley D."/>
            <person name="Daum C."/>
            <person name="Ezra D."/>
            <person name="Gonzalez J."/>
            <person name="Henrissat B."/>
            <person name="Kuo A."/>
            <person name="Liang C."/>
            <person name="Lipzen A."/>
            <person name="Lutzoni F."/>
            <person name="Magnuson J."/>
            <person name="Mondo S."/>
            <person name="Nolan M."/>
            <person name="Ohm R."/>
            <person name="Pangilinan J."/>
            <person name="Park H.-J."/>
            <person name="Ramirez L."/>
            <person name="Alfaro M."/>
            <person name="Sun H."/>
            <person name="Tritt A."/>
            <person name="Yoshinaga Y."/>
            <person name="Zwiers L.-H."/>
            <person name="Turgeon B."/>
            <person name="Goodwin S."/>
            <person name="Spatafora J."/>
            <person name="Crous P."/>
            <person name="Grigoriev I."/>
        </authorList>
    </citation>
    <scope>NUCLEOTIDE SEQUENCE</scope>
    <source>
        <strain evidence="17">HMLAC05119</strain>
    </source>
</reference>
<dbReference type="GO" id="GO:0005576">
    <property type="term" value="C:extracellular region"/>
    <property type="evidence" value="ECO:0007669"/>
    <property type="project" value="UniProtKB-SubCell"/>
</dbReference>
<feature type="transmembrane region" description="Helical" evidence="15">
    <location>
        <begin position="296"/>
        <end position="318"/>
    </location>
</feature>
<evidence type="ECO:0000256" key="7">
    <source>
        <dbReference type="ARBA" id="ARBA00022692"/>
    </source>
</evidence>
<dbReference type="PANTHER" id="PTHR33048:SF143">
    <property type="entry name" value="EXTRACELLULAR MEMBRANE PROTEIN CFEM DOMAIN-CONTAINING PROTEIN-RELATED"/>
    <property type="match status" value="1"/>
</dbReference>
<dbReference type="Pfam" id="PF05730">
    <property type="entry name" value="CFEM"/>
    <property type="match status" value="1"/>
</dbReference>
<keyword evidence="18" id="KW-1185">Reference proteome</keyword>
<organism evidence="17 18">
    <name type="scientific">Ampelomyces quisqualis</name>
    <name type="common">Powdery mildew agent</name>
    <dbReference type="NCBI Taxonomy" id="50730"/>
    <lineage>
        <taxon>Eukaryota</taxon>
        <taxon>Fungi</taxon>
        <taxon>Dikarya</taxon>
        <taxon>Ascomycota</taxon>
        <taxon>Pezizomycotina</taxon>
        <taxon>Dothideomycetes</taxon>
        <taxon>Pleosporomycetidae</taxon>
        <taxon>Pleosporales</taxon>
        <taxon>Pleosporineae</taxon>
        <taxon>Phaeosphaeriaceae</taxon>
        <taxon>Ampelomyces</taxon>
    </lineage>
</organism>
<feature type="disulfide bond" evidence="14">
    <location>
        <begin position="67"/>
        <end position="107"/>
    </location>
</feature>
<feature type="transmembrane region" description="Helical" evidence="15">
    <location>
        <begin position="167"/>
        <end position="193"/>
    </location>
</feature>
<dbReference type="AlphaFoldDB" id="A0A6A5QYR9"/>
<keyword evidence="14" id="KW-0408">Iron</keyword>
<evidence type="ECO:0000313" key="17">
    <source>
        <dbReference type="EMBL" id="KAF1918987.1"/>
    </source>
</evidence>
<evidence type="ECO:0000256" key="11">
    <source>
        <dbReference type="ARBA" id="ARBA00023157"/>
    </source>
</evidence>
<dbReference type="InterPro" id="IPR052337">
    <property type="entry name" value="SAT4-like"/>
</dbReference>
<accession>A0A6A5QYR9</accession>
<feature type="transmembrane region" description="Helical" evidence="15">
    <location>
        <begin position="134"/>
        <end position="155"/>
    </location>
</feature>
<evidence type="ECO:0000256" key="3">
    <source>
        <dbReference type="ARBA" id="ARBA00004613"/>
    </source>
</evidence>
<dbReference type="InterPro" id="IPR008427">
    <property type="entry name" value="Extracellular_membr_CFEM_dom"/>
</dbReference>
<keyword evidence="7 15" id="KW-0812">Transmembrane</keyword>
<keyword evidence="14" id="KW-0349">Heme</keyword>
<keyword evidence="8" id="KW-0732">Signal</keyword>
<evidence type="ECO:0000256" key="10">
    <source>
        <dbReference type="ARBA" id="ARBA00023136"/>
    </source>
</evidence>
<dbReference type="EMBL" id="ML979133">
    <property type="protein sequence ID" value="KAF1918987.1"/>
    <property type="molecule type" value="Genomic_DNA"/>
</dbReference>
<feature type="disulfide bond" evidence="14">
    <location>
        <begin position="90"/>
        <end position="123"/>
    </location>
</feature>
<evidence type="ECO:0000256" key="4">
    <source>
        <dbReference type="ARBA" id="ARBA00010031"/>
    </source>
</evidence>
<keyword evidence="6" id="KW-0325">Glycoprotein</keyword>
<feature type="disulfide bond" evidence="14">
    <location>
        <begin position="81"/>
        <end position="88"/>
    </location>
</feature>
<feature type="domain" description="CFEM" evidence="16">
    <location>
        <begin position="39"/>
        <end position="150"/>
    </location>
</feature>
<keyword evidence="12" id="KW-0449">Lipoprotein</keyword>
<feature type="transmembrane region" description="Helical" evidence="15">
    <location>
        <begin position="367"/>
        <end position="390"/>
    </location>
</feature>
<dbReference type="Pfam" id="PF20684">
    <property type="entry name" value="Fung_rhodopsin"/>
    <property type="match status" value="1"/>
</dbReference>
<name>A0A6A5QYR9_AMPQU</name>
<evidence type="ECO:0000256" key="9">
    <source>
        <dbReference type="ARBA" id="ARBA00022989"/>
    </source>
</evidence>
<protein>
    <recommendedName>
        <fullName evidence="16">CFEM domain-containing protein</fullName>
    </recommendedName>
</protein>
<evidence type="ECO:0000256" key="8">
    <source>
        <dbReference type="ARBA" id="ARBA00022729"/>
    </source>
</evidence>
<proteinExistence type="inferred from homology"/>
<keyword evidence="6" id="KW-0336">GPI-anchor</keyword>
<keyword evidence="5" id="KW-0964">Secreted</keyword>
<evidence type="ECO:0000256" key="15">
    <source>
        <dbReference type="SAM" id="Phobius"/>
    </source>
</evidence>
<feature type="disulfide bond" evidence="14">
    <location>
        <begin position="71"/>
        <end position="102"/>
    </location>
</feature>
<evidence type="ECO:0000313" key="18">
    <source>
        <dbReference type="Proteomes" id="UP000800096"/>
    </source>
</evidence>
<dbReference type="PROSITE" id="PS52012">
    <property type="entry name" value="CFEM"/>
    <property type="match status" value="1"/>
</dbReference>
<evidence type="ECO:0000256" key="2">
    <source>
        <dbReference type="ARBA" id="ARBA00004589"/>
    </source>
</evidence>
<dbReference type="OrthoDB" id="2496787at2759"/>
<keyword evidence="9 15" id="KW-1133">Transmembrane helix</keyword>
<evidence type="ECO:0000256" key="14">
    <source>
        <dbReference type="PROSITE-ProRule" id="PRU01356"/>
    </source>
</evidence>
<feature type="transmembrane region" description="Helical" evidence="15">
    <location>
        <begin position="247"/>
        <end position="276"/>
    </location>
</feature>
<feature type="transmembrane region" description="Helical" evidence="15">
    <location>
        <begin position="213"/>
        <end position="235"/>
    </location>
</feature>
<evidence type="ECO:0000256" key="12">
    <source>
        <dbReference type="ARBA" id="ARBA00023288"/>
    </source>
</evidence>
<evidence type="ECO:0000259" key="16">
    <source>
        <dbReference type="PROSITE" id="PS52012"/>
    </source>
</evidence>
<comment type="similarity">
    <text evidence="13">Belongs to the SAT4 family.</text>
</comment>
<gene>
    <name evidence="17" type="ORF">BDU57DRAFT_490848</name>
</gene>
<keyword evidence="14" id="KW-0479">Metal-binding</keyword>